<sequence length="469" mass="54174">METLNITRQDIMSFPFPYKLWIVIHLDFCDFVHWNRDGTVILLELVALEDYLNSTRSIFYIKNRSIFLTHLEEFQFQRLNTMPEVGEILLLQYKNENFKRHRLDLVPKVRRSTYHIFADKSMNMGGGAFNNDDLNKNKNASHKPFDAFNTRAAERMKGDLCFMFHGGLSEIQKSRLHFQTILQFQSMTHMLQEKLEASNKLTAKPHRIKPKLGRRKCSNVATEEQVIELPADIYENPNDSVLKLQNDFRPEYAGYYGNCSKELIVRFFGDYLPTAKEDCAMEAKKVEVESWTSNINVLPPEREQLSQTETQKYVDGLPLDMTSTSTPIGQRNLPTLKFSSGLEPIFKADEGQDNVNCIEEGITGRQTHQNSMDTEVDAFMDEFLNFKGGSYKNLITRPIRDAETKSQDINYSNAIAEQAAAPAQRPEFPQMPAAAKMEITDEEDKENEVNFRNFFSQYRASLNLLYENP</sequence>
<name>A0A1B0BK21_9MUSC</name>
<comment type="similarity">
    <text evidence="1">Belongs to the HSF family.</text>
</comment>
<evidence type="ECO:0000256" key="1">
    <source>
        <dbReference type="ARBA" id="ARBA00006403"/>
    </source>
</evidence>
<organism evidence="4 5">
    <name type="scientific">Glossina palpalis gambiensis</name>
    <dbReference type="NCBI Taxonomy" id="67801"/>
    <lineage>
        <taxon>Eukaryota</taxon>
        <taxon>Metazoa</taxon>
        <taxon>Ecdysozoa</taxon>
        <taxon>Arthropoda</taxon>
        <taxon>Hexapoda</taxon>
        <taxon>Insecta</taxon>
        <taxon>Pterygota</taxon>
        <taxon>Neoptera</taxon>
        <taxon>Endopterygota</taxon>
        <taxon>Diptera</taxon>
        <taxon>Brachycera</taxon>
        <taxon>Muscomorpha</taxon>
        <taxon>Hippoboscoidea</taxon>
        <taxon>Glossinidae</taxon>
        <taxon>Glossina</taxon>
    </lineage>
</organism>
<dbReference type="GO" id="GO:0003700">
    <property type="term" value="F:DNA-binding transcription factor activity"/>
    <property type="evidence" value="ECO:0007669"/>
    <property type="project" value="InterPro"/>
</dbReference>
<dbReference type="InterPro" id="IPR000232">
    <property type="entry name" value="HSF_DNA-bd"/>
</dbReference>
<dbReference type="STRING" id="67801.A0A1B0BK21"/>
<reference evidence="5" key="1">
    <citation type="submission" date="2015-01" db="EMBL/GenBank/DDBJ databases">
        <authorList>
            <person name="Aksoy S."/>
            <person name="Warren W."/>
            <person name="Wilson R.K."/>
        </authorList>
    </citation>
    <scope>NUCLEOTIDE SEQUENCE [LARGE SCALE GENOMIC DNA]</scope>
    <source>
        <strain evidence="5">IAEA</strain>
    </source>
</reference>
<evidence type="ECO:0000313" key="4">
    <source>
        <dbReference type="EnsemblMetazoa" id="GPPI032636-PA"/>
    </source>
</evidence>
<dbReference type="Gene3D" id="1.10.10.10">
    <property type="entry name" value="Winged helix-like DNA-binding domain superfamily/Winged helix DNA-binding domain"/>
    <property type="match status" value="1"/>
</dbReference>
<keyword evidence="2" id="KW-0238">DNA-binding</keyword>
<proteinExistence type="inferred from homology"/>
<dbReference type="GO" id="GO:0043565">
    <property type="term" value="F:sequence-specific DNA binding"/>
    <property type="evidence" value="ECO:0007669"/>
    <property type="project" value="InterPro"/>
</dbReference>
<dbReference type="Pfam" id="PF00447">
    <property type="entry name" value="HSF_DNA-bind"/>
    <property type="match status" value="1"/>
</dbReference>
<dbReference type="EnsemblMetazoa" id="GPPI032636-RA">
    <property type="protein sequence ID" value="GPPI032636-PA"/>
    <property type="gene ID" value="GPPI032636"/>
</dbReference>
<dbReference type="AlphaFoldDB" id="A0A1B0BK21"/>
<dbReference type="Proteomes" id="UP000092460">
    <property type="component" value="Unassembled WGS sequence"/>
</dbReference>
<evidence type="ECO:0000256" key="2">
    <source>
        <dbReference type="ARBA" id="ARBA00023125"/>
    </source>
</evidence>
<dbReference type="EMBL" id="JXJN01015779">
    <property type="status" value="NOT_ANNOTATED_CDS"/>
    <property type="molecule type" value="Genomic_DNA"/>
</dbReference>
<dbReference type="VEuPathDB" id="VectorBase:GPPI032636"/>
<dbReference type="InterPro" id="IPR036388">
    <property type="entry name" value="WH-like_DNA-bd_sf"/>
</dbReference>
<reference evidence="4" key="2">
    <citation type="submission" date="2020-05" db="UniProtKB">
        <authorList>
            <consortium name="EnsemblMetazoa"/>
        </authorList>
    </citation>
    <scope>IDENTIFICATION</scope>
    <source>
        <strain evidence="4">IAEA</strain>
    </source>
</reference>
<feature type="domain" description="HSF-type DNA-binding" evidence="3">
    <location>
        <begin position="16"/>
        <end position="111"/>
    </location>
</feature>
<evidence type="ECO:0000313" key="5">
    <source>
        <dbReference type="Proteomes" id="UP000092460"/>
    </source>
</evidence>
<evidence type="ECO:0000259" key="3">
    <source>
        <dbReference type="Pfam" id="PF00447"/>
    </source>
</evidence>
<protein>
    <recommendedName>
        <fullName evidence="3">HSF-type DNA-binding domain-containing protein</fullName>
    </recommendedName>
</protein>
<keyword evidence="5" id="KW-1185">Reference proteome</keyword>
<accession>A0A1B0BK21</accession>